<protein>
    <submittedName>
        <fullName evidence="1">Protease B nonderepressible form</fullName>
    </submittedName>
</protein>
<name>A0ACC3SGX6_9PEZI</name>
<keyword evidence="2" id="KW-1185">Reference proteome</keyword>
<keyword evidence="1" id="KW-0645">Protease</keyword>
<keyword evidence="1" id="KW-0378">Hydrolase</keyword>
<dbReference type="Proteomes" id="UP001320706">
    <property type="component" value="Unassembled WGS sequence"/>
</dbReference>
<evidence type="ECO:0000313" key="2">
    <source>
        <dbReference type="Proteomes" id="UP001320706"/>
    </source>
</evidence>
<organism evidence="1 2">
    <name type="scientific">Zalaria obscura</name>
    <dbReference type="NCBI Taxonomy" id="2024903"/>
    <lineage>
        <taxon>Eukaryota</taxon>
        <taxon>Fungi</taxon>
        <taxon>Dikarya</taxon>
        <taxon>Ascomycota</taxon>
        <taxon>Pezizomycotina</taxon>
        <taxon>Dothideomycetes</taxon>
        <taxon>Dothideomycetidae</taxon>
        <taxon>Dothideales</taxon>
        <taxon>Zalariaceae</taxon>
        <taxon>Zalaria</taxon>
    </lineage>
</organism>
<comment type="caution">
    <text evidence="1">The sequence shown here is derived from an EMBL/GenBank/DDBJ whole genome shotgun (WGS) entry which is preliminary data.</text>
</comment>
<dbReference type="EMBL" id="JAMKPW020000011">
    <property type="protein sequence ID" value="KAK8213305.1"/>
    <property type="molecule type" value="Genomic_DNA"/>
</dbReference>
<proteinExistence type="predicted"/>
<accession>A0ACC3SGX6</accession>
<sequence>MKQRITYFLRDERGIDPATLDVSKDSLQIPGLNAAKEWRITAGVPELPQESHELHIRWVSSNNYDAVTPAVSRLPPGLHVFFTPRRDSKVEGLCPLLKKIFSDDLLCDSVEDLQESFSSPPILSERFAMSSAFQYYQPLPSLRDLIVYVQQKACSQGDTICLNQVSALGSAASVDMDFDTISHALTVNAYWSQGPDGQPWTETIRARPSDRVEVGILNSEKPTEPEELSLSGFLTVIGEDTKPSATMFSFPSRHHPLPPATHLTFSTTFTHPTGLHPTLQLTLPSTHLTPPTDSCALHAYLTLPSTLFIDRYQLSDPLFLSSQNLLALRSLSGETDLEAPSWIIKRWGSAALVELATPASDAEGRKGGDWTVSLPLHLRYLPPTPENATTPGLRSIEVPVPAVFWACEAQEGLKMSVNPFDRVNLGYDGLFGPKTMFYHVPPAGQKLGVEVEVPVLDTGKTGFVELGTAVVVGLGFAWVCWKLLGVYLRDTGKRVDGDGEGRKDR</sequence>
<reference evidence="1" key="1">
    <citation type="submission" date="2024-02" db="EMBL/GenBank/DDBJ databases">
        <title>Metagenome Assembled Genome of Zalaria obscura JY119.</title>
        <authorList>
            <person name="Vighnesh L."/>
            <person name="Jagadeeshwari U."/>
            <person name="Venkata Ramana C."/>
            <person name="Sasikala C."/>
        </authorList>
    </citation>
    <scope>NUCLEOTIDE SEQUENCE</scope>
    <source>
        <strain evidence="1">JY119</strain>
    </source>
</reference>
<gene>
    <name evidence="1" type="primary">PBN1</name>
    <name evidence="1" type="ORF">M8818_002604</name>
</gene>
<evidence type="ECO:0000313" key="1">
    <source>
        <dbReference type="EMBL" id="KAK8213305.1"/>
    </source>
</evidence>